<reference evidence="8" key="1">
    <citation type="submission" date="2016-10" db="EMBL/GenBank/DDBJ databases">
        <authorList>
            <person name="Varghese N."/>
            <person name="Submissions S."/>
        </authorList>
    </citation>
    <scope>NUCLEOTIDE SEQUENCE [LARGE SCALE GENOMIC DNA]</scope>
    <source>
        <strain evidence="8">ATCC 25963</strain>
    </source>
</reference>
<sequence length="99" mass="11199">MTPQQIIVRPVVTEKSTDVQGRHNHYVFEVAKAANKIEIRKAVELVFGVRVRDVRTMVVRGDLRRVGKFTGKQRSWKKAIVTVHPGDSIDLYGDQADKG</sequence>
<dbReference type="InterPro" id="IPR012678">
    <property type="entry name" value="Ribosomal_uL23/eL15/eS24_sf"/>
</dbReference>
<dbReference type="AlphaFoldDB" id="A0A1I2GDN3"/>
<dbReference type="NCBIfam" id="NF004366">
    <property type="entry name" value="PRK05738.3-2"/>
    <property type="match status" value="1"/>
</dbReference>
<dbReference type="NCBIfam" id="NF004359">
    <property type="entry name" value="PRK05738.1-3"/>
    <property type="match status" value="1"/>
</dbReference>
<comment type="function">
    <text evidence="6">One of the early assembly proteins it binds 23S rRNA. One of the proteins that surrounds the polypeptide exit tunnel on the outside of the ribosome. Forms the main docking site for trigger factor binding to the ribosome.</text>
</comment>
<dbReference type="Pfam" id="PF00276">
    <property type="entry name" value="Ribosomal_L23"/>
    <property type="match status" value="1"/>
</dbReference>
<dbReference type="HAMAP" id="MF_01369_B">
    <property type="entry name" value="Ribosomal_uL23_B"/>
    <property type="match status" value="1"/>
</dbReference>
<evidence type="ECO:0000313" key="7">
    <source>
        <dbReference type="EMBL" id="SFF15612.1"/>
    </source>
</evidence>
<name>A0A1I2GDN3_9BACT</name>
<dbReference type="GO" id="GO:0006412">
    <property type="term" value="P:translation"/>
    <property type="evidence" value="ECO:0007669"/>
    <property type="project" value="UniProtKB-UniRule"/>
</dbReference>
<organism evidence="7 8">
    <name type="scientific">Nannocystis exedens</name>
    <dbReference type="NCBI Taxonomy" id="54"/>
    <lineage>
        <taxon>Bacteria</taxon>
        <taxon>Pseudomonadati</taxon>
        <taxon>Myxococcota</taxon>
        <taxon>Polyangia</taxon>
        <taxon>Nannocystales</taxon>
        <taxon>Nannocystaceae</taxon>
        <taxon>Nannocystis</taxon>
    </lineage>
</organism>
<evidence type="ECO:0000256" key="3">
    <source>
        <dbReference type="ARBA" id="ARBA00022884"/>
    </source>
</evidence>
<dbReference type="Gene3D" id="3.30.70.330">
    <property type="match status" value="1"/>
</dbReference>
<dbReference type="InterPro" id="IPR013025">
    <property type="entry name" value="Ribosomal_uL23-like"/>
</dbReference>
<comment type="similarity">
    <text evidence="1 6">Belongs to the universal ribosomal protein uL23 family.</text>
</comment>
<keyword evidence="4 6" id="KW-0689">Ribosomal protein</keyword>
<evidence type="ECO:0000256" key="6">
    <source>
        <dbReference type="HAMAP-Rule" id="MF_01369"/>
    </source>
</evidence>
<gene>
    <name evidence="6" type="primary">rplW</name>
    <name evidence="7" type="ORF">SAMN02745121_07207</name>
</gene>
<keyword evidence="2 6" id="KW-0699">rRNA-binding</keyword>
<dbReference type="STRING" id="54.SAMN02745121_07207"/>
<dbReference type="RefSeq" id="WP_096328186.1">
    <property type="nucleotide sequence ID" value="NZ_FOMX01000032.1"/>
</dbReference>
<evidence type="ECO:0000256" key="4">
    <source>
        <dbReference type="ARBA" id="ARBA00022980"/>
    </source>
</evidence>
<dbReference type="GO" id="GO:0005840">
    <property type="term" value="C:ribosome"/>
    <property type="evidence" value="ECO:0007669"/>
    <property type="project" value="UniProtKB-KW"/>
</dbReference>
<dbReference type="NCBIfam" id="NF004363">
    <property type="entry name" value="PRK05738.2-4"/>
    <property type="match status" value="1"/>
</dbReference>
<keyword evidence="8" id="KW-1185">Reference proteome</keyword>
<dbReference type="GO" id="GO:0019843">
    <property type="term" value="F:rRNA binding"/>
    <property type="evidence" value="ECO:0007669"/>
    <property type="project" value="UniProtKB-UniRule"/>
</dbReference>
<dbReference type="FunFam" id="3.30.70.330:FF:000001">
    <property type="entry name" value="50S ribosomal protein L23"/>
    <property type="match status" value="1"/>
</dbReference>
<dbReference type="GO" id="GO:0003735">
    <property type="term" value="F:structural constituent of ribosome"/>
    <property type="evidence" value="ECO:0007669"/>
    <property type="project" value="InterPro"/>
</dbReference>
<evidence type="ECO:0000313" key="8">
    <source>
        <dbReference type="Proteomes" id="UP000199400"/>
    </source>
</evidence>
<dbReference type="OrthoDB" id="9793353at2"/>
<protein>
    <recommendedName>
        <fullName evidence="6">Large ribosomal subunit protein uL23</fullName>
    </recommendedName>
</protein>
<keyword evidence="5 6" id="KW-0687">Ribonucleoprotein</keyword>
<dbReference type="GO" id="GO:1990904">
    <property type="term" value="C:ribonucleoprotein complex"/>
    <property type="evidence" value="ECO:0007669"/>
    <property type="project" value="UniProtKB-KW"/>
</dbReference>
<accession>A0A1I2GDN3</accession>
<evidence type="ECO:0000256" key="1">
    <source>
        <dbReference type="ARBA" id="ARBA00006700"/>
    </source>
</evidence>
<dbReference type="InterPro" id="IPR012677">
    <property type="entry name" value="Nucleotide-bd_a/b_plait_sf"/>
</dbReference>
<comment type="subunit">
    <text evidence="6">Part of the 50S ribosomal subunit. Contacts protein L29, and trigger factor when it is bound to the ribosome.</text>
</comment>
<proteinExistence type="inferred from homology"/>
<dbReference type="SUPFAM" id="SSF54189">
    <property type="entry name" value="Ribosomal proteins S24e, L23 and L15e"/>
    <property type="match status" value="1"/>
</dbReference>
<dbReference type="Proteomes" id="UP000199400">
    <property type="component" value="Unassembled WGS sequence"/>
</dbReference>
<evidence type="ECO:0000256" key="2">
    <source>
        <dbReference type="ARBA" id="ARBA00022730"/>
    </source>
</evidence>
<evidence type="ECO:0000256" key="5">
    <source>
        <dbReference type="ARBA" id="ARBA00023274"/>
    </source>
</evidence>
<dbReference type="EMBL" id="FOMX01000032">
    <property type="protein sequence ID" value="SFF15612.1"/>
    <property type="molecule type" value="Genomic_DNA"/>
</dbReference>
<keyword evidence="3 6" id="KW-0694">RNA-binding</keyword>
<dbReference type="PANTHER" id="PTHR11620">
    <property type="entry name" value="60S RIBOSOMAL PROTEIN L23A"/>
    <property type="match status" value="1"/>
</dbReference>